<dbReference type="KEGG" id="aal:EP13_11145"/>
<keyword evidence="3" id="KW-1185">Reference proteome</keyword>
<dbReference type="eggNOG" id="COG2761">
    <property type="taxonomic scope" value="Bacteria"/>
</dbReference>
<organism evidence="2 3">
    <name type="scientific">Alteromonas australica</name>
    <dbReference type="NCBI Taxonomy" id="589873"/>
    <lineage>
        <taxon>Bacteria</taxon>
        <taxon>Pseudomonadati</taxon>
        <taxon>Pseudomonadota</taxon>
        <taxon>Gammaproteobacteria</taxon>
        <taxon>Alteromonadales</taxon>
        <taxon>Alteromonadaceae</taxon>
        <taxon>Alteromonas/Salinimonas group</taxon>
        <taxon>Alteromonas</taxon>
    </lineage>
</organism>
<dbReference type="Proteomes" id="UP000056090">
    <property type="component" value="Chromosome"/>
</dbReference>
<dbReference type="PATRIC" id="fig|589873.4.peg.2548"/>
<proteinExistence type="predicted"/>
<evidence type="ECO:0000313" key="3">
    <source>
        <dbReference type="Proteomes" id="UP000056090"/>
    </source>
</evidence>
<dbReference type="OrthoDB" id="9799122at2"/>
<protein>
    <submittedName>
        <fullName evidence="2">DSBA oxidoreductase</fullName>
    </submittedName>
</protein>
<dbReference type="Gene3D" id="3.40.30.10">
    <property type="entry name" value="Glutaredoxin"/>
    <property type="match status" value="1"/>
</dbReference>
<dbReference type="CDD" id="cd03024">
    <property type="entry name" value="DsbA_FrnE"/>
    <property type="match status" value="1"/>
</dbReference>
<dbReference type="PANTHER" id="PTHR13887">
    <property type="entry name" value="GLUTATHIONE S-TRANSFERASE KAPPA"/>
    <property type="match status" value="1"/>
</dbReference>
<reference evidence="2 3" key="1">
    <citation type="submission" date="2014-06" db="EMBL/GenBank/DDBJ databases">
        <title>Genomes of Alteromonas australica, a world apart.</title>
        <authorList>
            <person name="Gonzaga A."/>
            <person name="Lopez-Perez M."/>
            <person name="Rodriguez-Valera F."/>
        </authorList>
    </citation>
    <scope>NUCLEOTIDE SEQUENCE [LARGE SCALE GENOMIC DNA]</scope>
    <source>
        <strain evidence="2 3">H 17</strain>
    </source>
</reference>
<dbReference type="EMBL" id="CP008849">
    <property type="protein sequence ID" value="AIF99196.1"/>
    <property type="molecule type" value="Genomic_DNA"/>
</dbReference>
<dbReference type="KEGG" id="aaus:EP12_11830"/>
<accession>A0A075P033</accession>
<dbReference type="SUPFAM" id="SSF52833">
    <property type="entry name" value="Thioredoxin-like"/>
    <property type="match status" value="1"/>
</dbReference>
<dbReference type="InterPro" id="IPR036249">
    <property type="entry name" value="Thioredoxin-like_sf"/>
</dbReference>
<name>A0A075P033_9ALTE</name>
<sequence>MPTGVIVKKVSIDIVSDVVCPWCIVGYQHLQHAVAMLDDVEVSVNFHPFELNPSMPEEGQNLREHVMQKYGVTEAQSQQTREQLTDIGDAVGFKFDYFDEMKMVNTFNAHQALHLASLKGKKEALKLRLFAAFFSERKDVSDISVLIDEAVAVGLEKEDIQQALAQQTYADEVRMEEQLWMQRGIQSVPTFVIGNQGVAGAQPPETLAAFIQEAILQEANGN</sequence>
<gene>
    <name evidence="2" type="ORF">EP13_11145</name>
</gene>
<feature type="domain" description="DSBA-like thioredoxin" evidence="1">
    <location>
        <begin position="12"/>
        <end position="212"/>
    </location>
</feature>
<dbReference type="GO" id="GO:0016491">
    <property type="term" value="F:oxidoreductase activity"/>
    <property type="evidence" value="ECO:0007669"/>
    <property type="project" value="InterPro"/>
</dbReference>
<dbReference type="InterPro" id="IPR001853">
    <property type="entry name" value="DSBA-like_thioredoxin_dom"/>
</dbReference>
<dbReference type="Pfam" id="PF01323">
    <property type="entry name" value="DSBA"/>
    <property type="match status" value="1"/>
</dbReference>
<evidence type="ECO:0000259" key="1">
    <source>
        <dbReference type="Pfam" id="PF01323"/>
    </source>
</evidence>
<dbReference type="AlphaFoldDB" id="A0A075P033"/>
<evidence type="ECO:0000313" key="2">
    <source>
        <dbReference type="EMBL" id="AIF99196.1"/>
    </source>
</evidence>
<dbReference type="PANTHER" id="PTHR13887:SF41">
    <property type="entry name" value="THIOREDOXIN SUPERFAMILY PROTEIN"/>
    <property type="match status" value="1"/>
</dbReference>